<protein>
    <recommendedName>
        <fullName evidence="5">Methyltransferase type 11 domain-containing protein</fullName>
    </recommendedName>
</protein>
<dbReference type="OrthoDB" id="411785at2759"/>
<feature type="compositionally biased region" description="Low complexity" evidence="4">
    <location>
        <begin position="303"/>
        <end position="334"/>
    </location>
</feature>
<dbReference type="AlphaFoldDB" id="A0A9W7FXA0"/>
<dbReference type="PANTHER" id="PTHR12176:SF79">
    <property type="entry name" value="METHYLTRANSFERASE TYPE 11 DOMAIN-CONTAINING PROTEIN"/>
    <property type="match status" value="1"/>
</dbReference>
<dbReference type="SUPFAM" id="SSF53335">
    <property type="entry name" value="S-adenosyl-L-methionine-dependent methyltransferases"/>
    <property type="match status" value="1"/>
</dbReference>
<name>A0A9W7FXA0_9STRA</name>
<evidence type="ECO:0000259" key="5">
    <source>
        <dbReference type="Pfam" id="PF08241"/>
    </source>
</evidence>
<accession>A0A9W7FXA0</accession>
<dbReference type="GO" id="GO:0008757">
    <property type="term" value="F:S-adenosylmethionine-dependent methyltransferase activity"/>
    <property type="evidence" value="ECO:0007669"/>
    <property type="project" value="InterPro"/>
</dbReference>
<feature type="region of interest" description="Disordered" evidence="4">
    <location>
        <begin position="301"/>
        <end position="335"/>
    </location>
</feature>
<proteinExistence type="inferred from homology"/>
<evidence type="ECO:0000256" key="1">
    <source>
        <dbReference type="ARBA" id="ARBA00008361"/>
    </source>
</evidence>
<keyword evidence="2" id="KW-0489">Methyltransferase</keyword>
<organism evidence="6 7">
    <name type="scientific">Triparma columacea</name>
    <dbReference type="NCBI Taxonomy" id="722753"/>
    <lineage>
        <taxon>Eukaryota</taxon>
        <taxon>Sar</taxon>
        <taxon>Stramenopiles</taxon>
        <taxon>Ochrophyta</taxon>
        <taxon>Bolidophyceae</taxon>
        <taxon>Parmales</taxon>
        <taxon>Triparmaceae</taxon>
        <taxon>Triparma</taxon>
    </lineage>
</organism>
<evidence type="ECO:0000256" key="3">
    <source>
        <dbReference type="ARBA" id="ARBA00022679"/>
    </source>
</evidence>
<dbReference type="PANTHER" id="PTHR12176">
    <property type="entry name" value="SAM-DEPENDENT METHYLTRANSFERASE SUPERFAMILY PROTEIN"/>
    <property type="match status" value="1"/>
</dbReference>
<dbReference type="EMBL" id="BRYA01000551">
    <property type="protein sequence ID" value="GMI22585.1"/>
    <property type="molecule type" value="Genomic_DNA"/>
</dbReference>
<evidence type="ECO:0000256" key="2">
    <source>
        <dbReference type="ARBA" id="ARBA00022603"/>
    </source>
</evidence>
<keyword evidence="3" id="KW-0808">Transferase</keyword>
<feature type="domain" description="Methyltransferase type 11" evidence="5">
    <location>
        <begin position="50"/>
        <end position="149"/>
    </location>
</feature>
<dbReference type="InterPro" id="IPR029063">
    <property type="entry name" value="SAM-dependent_MTases_sf"/>
</dbReference>
<evidence type="ECO:0000313" key="6">
    <source>
        <dbReference type="EMBL" id="GMI22585.1"/>
    </source>
</evidence>
<dbReference type="InterPro" id="IPR013216">
    <property type="entry name" value="Methyltransf_11"/>
</dbReference>
<dbReference type="Pfam" id="PF08241">
    <property type="entry name" value="Methyltransf_11"/>
    <property type="match status" value="1"/>
</dbReference>
<sequence length="348" mass="39201">MPEYGKKSYWDDRYKNIEGDPDEPFDWMCGWEQLESTISPLLPLKSCSMLVVGCGNAPFSAGIHNAGYTNSIHVDYSEVVIEQQRKRYPQVDYRVGDCLNLTEFEDESFDCLVDKSLIDTMMCYENGTETTEDLFREMHRLLKPGGRLIQISLHKEDEVRPFNDTEGCDFVCTTCKLVNMKLFDPNTSRKESTESSLSHTFAVFDKLQGTSLEEREKITSQHPLNIVNALSDEALNELRAVVELDKPKDPRVVSWRDCNRPSDLFDVFEAVIEDYSEIMAEVLEANRTEILEDIVLAKASADSSSSPSSSSSSVELSPEEAGFSSSAASAVSTELELDEDLREFIVVD</sequence>
<dbReference type="InterPro" id="IPR051419">
    <property type="entry name" value="Lys/N-term_MeTrsfase_sf"/>
</dbReference>
<evidence type="ECO:0000313" key="7">
    <source>
        <dbReference type="Proteomes" id="UP001165065"/>
    </source>
</evidence>
<comment type="caution">
    <text evidence="6">The sequence shown here is derived from an EMBL/GenBank/DDBJ whole genome shotgun (WGS) entry which is preliminary data.</text>
</comment>
<evidence type="ECO:0000256" key="4">
    <source>
        <dbReference type="SAM" id="MobiDB-lite"/>
    </source>
</evidence>
<reference evidence="7" key="1">
    <citation type="journal article" date="2023" name="Commun. Biol.">
        <title>Genome analysis of Parmales, the sister group of diatoms, reveals the evolutionary specialization of diatoms from phago-mixotrophs to photoautotrophs.</title>
        <authorList>
            <person name="Ban H."/>
            <person name="Sato S."/>
            <person name="Yoshikawa S."/>
            <person name="Yamada K."/>
            <person name="Nakamura Y."/>
            <person name="Ichinomiya M."/>
            <person name="Sato N."/>
            <person name="Blanc-Mathieu R."/>
            <person name="Endo H."/>
            <person name="Kuwata A."/>
            <person name="Ogata H."/>
        </authorList>
    </citation>
    <scope>NUCLEOTIDE SEQUENCE [LARGE SCALE GENOMIC DNA]</scope>
</reference>
<dbReference type="Gene3D" id="3.40.50.150">
    <property type="entry name" value="Vaccinia Virus protein VP39"/>
    <property type="match status" value="1"/>
</dbReference>
<keyword evidence="7" id="KW-1185">Reference proteome</keyword>
<gene>
    <name evidence="6" type="ORF">TrCOL_g4480</name>
</gene>
<comment type="similarity">
    <text evidence="1">Belongs to the methyltransferase superfamily.</text>
</comment>
<dbReference type="Proteomes" id="UP001165065">
    <property type="component" value="Unassembled WGS sequence"/>
</dbReference>
<dbReference type="GO" id="GO:0032259">
    <property type="term" value="P:methylation"/>
    <property type="evidence" value="ECO:0007669"/>
    <property type="project" value="UniProtKB-KW"/>
</dbReference>
<dbReference type="CDD" id="cd02440">
    <property type="entry name" value="AdoMet_MTases"/>
    <property type="match status" value="1"/>
</dbReference>